<comment type="caution">
    <text evidence="2">The sequence shown here is derived from an EMBL/GenBank/DDBJ whole genome shotgun (WGS) entry which is preliminary data.</text>
</comment>
<feature type="compositionally biased region" description="Basic and acidic residues" evidence="1">
    <location>
        <begin position="313"/>
        <end position="325"/>
    </location>
</feature>
<proteinExistence type="predicted"/>
<evidence type="ECO:0000256" key="1">
    <source>
        <dbReference type="SAM" id="MobiDB-lite"/>
    </source>
</evidence>
<gene>
    <name evidence="2" type="ORF">OFUS_LOCUS5034</name>
</gene>
<keyword evidence="3" id="KW-1185">Reference proteome</keyword>
<dbReference type="Proteomes" id="UP000749559">
    <property type="component" value="Unassembled WGS sequence"/>
</dbReference>
<evidence type="ECO:0000313" key="2">
    <source>
        <dbReference type="EMBL" id="CAH1778063.1"/>
    </source>
</evidence>
<sequence>MSSSKTRGSSKGGRANENVTSNNGRRSPRTTVFPSTRKLSTPSKLNAFETPSSSKTFQNSDEPPTLTPERTLPTRAKRSQALEKMFNYPSESVVQSSMPGSNTRQSVRDKTINVSSSKTTPIVQNKNVRKPSAEKTSKQIAQHVRKVDKLITPSKPKSVSTARKSARESENVSIIKESFQKNASAEVKSKCAPELPPLTPPTQKSIKSPYVQLTRSSSGKQKKKRSTSKISTNAKKELFNEYASLNLQPKLKLHRIDDVLLKKIGIKQDNKILPSISTDDVYEHYPLMKDTKVQQDSSFMALMKIAVAMKTKNSPEKSNEDDKKILSVSDVQMESQRSQIAQTSHDDKSNKPQGSTQGGFGTPASDTSTHVKDTDTKESDNNIKEFMLRKEKAVKNNKIDEQNEKELTEKNSRKSSNQKGSEKTINPSKDENNIFTKIQLLKYNATSMESNATSMEETNVTPMMSNDTTIESNVTSIKSNATSMESNTTGMKSNDTSIESNATSMESNVTCMESNTTSM</sequence>
<feature type="region of interest" description="Disordered" evidence="1">
    <location>
        <begin position="186"/>
        <end position="232"/>
    </location>
</feature>
<name>A0A8S4NBD8_OWEFU</name>
<feature type="compositionally biased region" description="Polar residues" evidence="1">
    <location>
        <begin position="17"/>
        <end position="61"/>
    </location>
</feature>
<feature type="region of interest" description="Disordered" evidence="1">
    <location>
        <begin position="1"/>
        <end position="77"/>
    </location>
</feature>
<feature type="compositionally biased region" description="Polar residues" evidence="1">
    <location>
        <begin position="90"/>
        <end position="105"/>
    </location>
</feature>
<feature type="compositionally biased region" description="Low complexity" evidence="1">
    <location>
        <begin position="1"/>
        <end position="13"/>
    </location>
</feature>
<feature type="compositionally biased region" description="Low complexity" evidence="1">
    <location>
        <begin position="62"/>
        <end position="74"/>
    </location>
</feature>
<reference evidence="2" key="1">
    <citation type="submission" date="2022-03" db="EMBL/GenBank/DDBJ databases">
        <authorList>
            <person name="Martin C."/>
        </authorList>
    </citation>
    <scope>NUCLEOTIDE SEQUENCE</scope>
</reference>
<dbReference type="EMBL" id="CAIIXF020000002">
    <property type="protein sequence ID" value="CAH1778063.1"/>
    <property type="molecule type" value="Genomic_DNA"/>
</dbReference>
<feature type="non-terminal residue" evidence="2">
    <location>
        <position position="1"/>
    </location>
</feature>
<accession>A0A8S4NBD8</accession>
<feature type="compositionally biased region" description="Polar residues" evidence="1">
    <location>
        <begin position="112"/>
        <end position="126"/>
    </location>
</feature>
<feature type="region of interest" description="Disordered" evidence="1">
    <location>
        <begin position="311"/>
        <end position="431"/>
    </location>
</feature>
<feature type="compositionally biased region" description="Basic and acidic residues" evidence="1">
    <location>
        <begin position="369"/>
        <end position="412"/>
    </location>
</feature>
<feature type="region of interest" description="Disordered" evidence="1">
    <location>
        <begin position="90"/>
        <end position="172"/>
    </location>
</feature>
<feature type="compositionally biased region" description="Polar residues" evidence="1">
    <location>
        <begin position="329"/>
        <end position="343"/>
    </location>
</feature>
<feature type="compositionally biased region" description="Polar residues" evidence="1">
    <location>
        <begin position="201"/>
        <end position="215"/>
    </location>
</feature>
<dbReference type="AlphaFoldDB" id="A0A8S4NBD8"/>
<feature type="compositionally biased region" description="Polar residues" evidence="1">
    <location>
        <begin position="414"/>
        <end position="427"/>
    </location>
</feature>
<organism evidence="2 3">
    <name type="scientific">Owenia fusiformis</name>
    <name type="common">Polychaete worm</name>
    <dbReference type="NCBI Taxonomy" id="6347"/>
    <lineage>
        <taxon>Eukaryota</taxon>
        <taxon>Metazoa</taxon>
        <taxon>Spiralia</taxon>
        <taxon>Lophotrochozoa</taxon>
        <taxon>Annelida</taxon>
        <taxon>Polychaeta</taxon>
        <taxon>Sedentaria</taxon>
        <taxon>Canalipalpata</taxon>
        <taxon>Sabellida</taxon>
        <taxon>Oweniida</taxon>
        <taxon>Oweniidae</taxon>
        <taxon>Owenia</taxon>
    </lineage>
</organism>
<protein>
    <submittedName>
        <fullName evidence="2">Uncharacterized protein</fullName>
    </submittedName>
</protein>
<evidence type="ECO:0000313" key="3">
    <source>
        <dbReference type="Proteomes" id="UP000749559"/>
    </source>
</evidence>